<dbReference type="NCBIfam" id="TIGR00229">
    <property type="entry name" value="sensory_box"/>
    <property type="match status" value="1"/>
</dbReference>
<dbReference type="CDD" id="cd00082">
    <property type="entry name" value="HisKA"/>
    <property type="match status" value="1"/>
</dbReference>
<dbReference type="InterPro" id="IPR000014">
    <property type="entry name" value="PAS"/>
</dbReference>
<evidence type="ECO:0000313" key="9">
    <source>
        <dbReference type="EMBL" id="QDG69330.1"/>
    </source>
</evidence>
<dbReference type="GO" id="GO:0000155">
    <property type="term" value="F:phosphorelay sensor kinase activity"/>
    <property type="evidence" value="ECO:0007669"/>
    <property type="project" value="InterPro"/>
</dbReference>
<feature type="domain" description="PAC" evidence="8">
    <location>
        <begin position="517"/>
        <end position="569"/>
    </location>
</feature>
<evidence type="ECO:0000256" key="4">
    <source>
        <dbReference type="ARBA" id="ARBA00022679"/>
    </source>
</evidence>
<organism evidence="9 10">
    <name type="scientific">Janthinobacterium tructae</name>
    <dbReference type="NCBI Taxonomy" id="2590869"/>
    <lineage>
        <taxon>Bacteria</taxon>
        <taxon>Pseudomonadati</taxon>
        <taxon>Pseudomonadota</taxon>
        <taxon>Betaproteobacteria</taxon>
        <taxon>Burkholderiales</taxon>
        <taxon>Oxalobacteraceae</taxon>
        <taxon>Janthinobacterium</taxon>
    </lineage>
</organism>
<dbReference type="CDD" id="cd00130">
    <property type="entry name" value="PAS"/>
    <property type="match status" value="2"/>
</dbReference>
<dbReference type="SMART" id="SM00086">
    <property type="entry name" value="PAC"/>
    <property type="match status" value="3"/>
</dbReference>
<dbReference type="InterPro" id="IPR003594">
    <property type="entry name" value="HATPase_dom"/>
</dbReference>
<proteinExistence type="predicted"/>
<evidence type="ECO:0000259" key="7">
    <source>
        <dbReference type="PROSITE" id="PS50112"/>
    </source>
</evidence>
<dbReference type="KEGG" id="jas:FJQ89_02070"/>
<feature type="domain" description="Histidine kinase" evidence="6">
    <location>
        <begin position="589"/>
        <end position="805"/>
    </location>
</feature>
<dbReference type="InterPro" id="IPR013656">
    <property type="entry name" value="PAS_4"/>
</dbReference>
<sequence>MQAPSVPVDEIERLEALVALDVLDSPKDERFDRVTRLARGLFSVPIALVCLIDSDRQWFKSRQRLAAADTARDISFCANAIASDSPFVVADALDDPRFADNPLVIGAPHIRFYAGIPLLSRKGLRVGTFCIIDRRPRTMSGQQIAQLADLASIAQDELHRSPDDFTGPPPDTMSPHLPGSADLFRTIAEHTPGMLGYWTSELRCLYANREYLTWFGRTSAQMLGIRIEDLMGEVLFKKNEPYIRAVLAGQDQQFERTLVKPGGETGHTLARYIAHKIDGQVRGFFVLVSDITAIKRVHDKLRESKRRVHAMISAIPDTIYTHGRHGKFRNRQAASRVQLDSELDALDESPAADPLPAEAMEVLTSACLRALDGKALQEVRYSLPQQDGGEHHFEARVVPFSDAAVISIVRDVTERERDRRSRETYTALLSSRLRLSEADVREQEQVLVLAADAANLGVWILDCRSNEMRPSERWRTLFGFSPIESLNAGSLTLRIHADDATRVGDLLRSSLRLQVFCECVYRIVMPDGQLRWISSRWRGESDFAGTALAIRGVSIDITVHKVAELDLQQKQTELAHLSRVTMLGELSGALAHELNQPLTAILSNAQAAQRFLARDTVDLEAVREILQDIIDADKRAGEVIRRLRRLFDKKASFRQDIDVNAAVTEIGQILRNDLLNRGVTFHNALAADLPMACYDGVQLQQVLINLIMNGCDAMLGSTSPDRRSLVLTARVNDGFMQISVSDRGIGLSPEVLERVFEPFYTTKKDGMGLGLSICRNIVAATGGRLWGENNPDGGASFHVLLPLSATAASGA</sequence>
<dbReference type="OrthoDB" id="5571399at2"/>
<dbReference type="PROSITE" id="PS50112">
    <property type="entry name" value="PAS"/>
    <property type="match status" value="1"/>
</dbReference>
<dbReference type="SMART" id="SM00388">
    <property type="entry name" value="HisKA"/>
    <property type="match status" value="1"/>
</dbReference>
<dbReference type="Proteomes" id="UP000316665">
    <property type="component" value="Chromosome"/>
</dbReference>
<dbReference type="InterPro" id="IPR004358">
    <property type="entry name" value="Sig_transdc_His_kin-like_C"/>
</dbReference>
<dbReference type="SUPFAM" id="SSF55874">
    <property type="entry name" value="ATPase domain of HSP90 chaperone/DNA topoisomerase II/histidine kinase"/>
    <property type="match status" value="1"/>
</dbReference>
<dbReference type="Gene3D" id="3.30.450.40">
    <property type="match status" value="1"/>
</dbReference>
<dbReference type="SMART" id="SM00387">
    <property type="entry name" value="HATPase_c"/>
    <property type="match status" value="1"/>
</dbReference>
<dbReference type="InterPro" id="IPR036097">
    <property type="entry name" value="HisK_dim/P_sf"/>
</dbReference>
<dbReference type="EMBL" id="CP041185">
    <property type="protein sequence ID" value="QDG69330.1"/>
    <property type="molecule type" value="Genomic_DNA"/>
</dbReference>
<dbReference type="InterPro" id="IPR036890">
    <property type="entry name" value="HATPase_C_sf"/>
</dbReference>
<dbReference type="Gene3D" id="3.30.450.20">
    <property type="entry name" value="PAS domain"/>
    <property type="match status" value="3"/>
</dbReference>
<dbReference type="SMART" id="SM00091">
    <property type="entry name" value="PAS"/>
    <property type="match status" value="3"/>
</dbReference>
<evidence type="ECO:0000259" key="8">
    <source>
        <dbReference type="PROSITE" id="PS50113"/>
    </source>
</evidence>
<reference evidence="9 10" key="1">
    <citation type="submission" date="2019-06" db="EMBL/GenBank/DDBJ databases">
        <title>Complete genome sequence of Janthinobacterium sp. SNU WT3 isolated from diseased rainbow trout.</title>
        <authorList>
            <person name="Oh W.T."/>
            <person name="Park S.C."/>
        </authorList>
    </citation>
    <scope>NUCLEOTIDE SEQUENCE [LARGE SCALE GENOMIC DNA]</scope>
    <source>
        <strain evidence="9 10">SNU WT3</strain>
    </source>
</reference>
<dbReference type="PANTHER" id="PTHR43304">
    <property type="entry name" value="PHYTOCHROME-LIKE PROTEIN CPH1"/>
    <property type="match status" value="1"/>
</dbReference>
<dbReference type="PRINTS" id="PR00344">
    <property type="entry name" value="BCTRLSENSOR"/>
</dbReference>
<comment type="catalytic activity">
    <reaction evidence="1">
        <text>ATP + protein L-histidine = ADP + protein N-phospho-L-histidine.</text>
        <dbReference type="EC" id="2.7.13.3"/>
    </reaction>
</comment>
<name>A0A4Y6R9Z0_9BURK</name>
<dbReference type="PROSITE" id="PS50113">
    <property type="entry name" value="PAC"/>
    <property type="match status" value="2"/>
</dbReference>
<evidence type="ECO:0000256" key="3">
    <source>
        <dbReference type="ARBA" id="ARBA00022553"/>
    </source>
</evidence>
<evidence type="ECO:0000256" key="2">
    <source>
        <dbReference type="ARBA" id="ARBA00012438"/>
    </source>
</evidence>
<dbReference type="InterPro" id="IPR035965">
    <property type="entry name" value="PAS-like_dom_sf"/>
</dbReference>
<dbReference type="Gene3D" id="3.30.565.10">
    <property type="entry name" value="Histidine kinase-like ATPase, C-terminal domain"/>
    <property type="match status" value="1"/>
</dbReference>
<keyword evidence="10" id="KW-1185">Reference proteome</keyword>
<dbReference type="SUPFAM" id="SSF47384">
    <property type="entry name" value="Homodimeric domain of signal transducing histidine kinase"/>
    <property type="match status" value="1"/>
</dbReference>
<dbReference type="Gene3D" id="2.10.70.100">
    <property type="match status" value="1"/>
</dbReference>
<evidence type="ECO:0000313" key="10">
    <source>
        <dbReference type="Proteomes" id="UP000316665"/>
    </source>
</evidence>
<dbReference type="PROSITE" id="PS50109">
    <property type="entry name" value="HIS_KIN"/>
    <property type="match status" value="1"/>
</dbReference>
<evidence type="ECO:0000256" key="5">
    <source>
        <dbReference type="ARBA" id="ARBA00022777"/>
    </source>
</evidence>
<dbReference type="Pfam" id="PF00512">
    <property type="entry name" value="HisKA"/>
    <property type="match status" value="1"/>
</dbReference>
<dbReference type="Pfam" id="PF01590">
    <property type="entry name" value="GAF"/>
    <property type="match status" value="1"/>
</dbReference>
<keyword evidence="3" id="KW-0597">Phosphoprotein</keyword>
<dbReference type="InterPro" id="IPR005467">
    <property type="entry name" value="His_kinase_dom"/>
</dbReference>
<dbReference type="SUPFAM" id="SSF55781">
    <property type="entry name" value="GAF domain-like"/>
    <property type="match status" value="1"/>
</dbReference>
<feature type="domain" description="PAS" evidence="7">
    <location>
        <begin position="443"/>
        <end position="514"/>
    </location>
</feature>
<dbReference type="Pfam" id="PF02518">
    <property type="entry name" value="HATPase_c"/>
    <property type="match status" value="1"/>
</dbReference>
<dbReference type="InterPro" id="IPR052162">
    <property type="entry name" value="Sensor_kinase/Photoreceptor"/>
</dbReference>
<dbReference type="InterPro" id="IPR029016">
    <property type="entry name" value="GAF-like_dom_sf"/>
</dbReference>
<dbReference type="Pfam" id="PF08447">
    <property type="entry name" value="PAS_3"/>
    <property type="match status" value="1"/>
</dbReference>
<dbReference type="Pfam" id="PF08448">
    <property type="entry name" value="PAS_4"/>
    <property type="match status" value="2"/>
</dbReference>
<feature type="domain" description="PAC" evidence="8">
    <location>
        <begin position="252"/>
        <end position="303"/>
    </location>
</feature>
<dbReference type="EC" id="2.7.13.3" evidence="2"/>
<dbReference type="InterPro" id="IPR013655">
    <property type="entry name" value="PAS_fold_3"/>
</dbReference>
<keyword evidence="4" id="KW-0808">Transferase</keyword>
<dbReference type="AlphaFoldDB" id="A0A4Y6R9Z0"/>
<protein>
    <recommendedName>
        <fullName evidence="2">histidine kinase</fullName>
        <ecNumber evidence="2">2.7.13.3</ecNumber>
    </recommendedName>
</protein>
<accession>A0A4Y6R9Z0</accession>
<dbReference type="SUPFAM" id="SSF55785">
    <property type="entry name" value="PYP-like sensor domain (PAS domain)"/>
    <property type="match status" value="3"/>
</dbReference>
<keyword evidence="5" id="KW-0418">Kinase</keyword>
<dbReference type="PANTHER" id="PTHR43304:SF1">
    <property type="entry name" value="PAC DOMAIN-CONTAINING PROTEIN"/>
    <property type="match status" value="1"/>
</dbReference>
<dbReference type="InterPro" id="IPR003018">
    <property type="entry name" value="GAF"/>
</dbReference>
<dbReference type="SMART" id="SM00065">
    <property type="entry name" value="GAF"/>
    <property type="match status" value="1"/>
</dbReference>
<dbReference type="Gene3D" id="1.10.287.130">
    <property type="match status" value="1"/>
</dbReference>
<dbReference type="InterPro" id="IPR000700">
    <property type="entry name" value="PAS-assoc_C"/>
</dbReference>
<gene>
    <name evidence="9" type="ORF">FJQ89_02070</name>
</gene>
<dbReference type="InterPro" id="IPR003661">
    <property type="entry name" value="HisK_dim/P_dom"/>
</dbReference>
<dbReference type="RefSeq" id="WP_141168836.1">
    <property type="nucleotide sequence ID" value="NZ_CP041185.1"/>
</dbReference>
<evidence type="ECO:0000259" key="6">
    <source>
        <dbReference type="PROSITE" id="PS50109"/>
    </source>
</evidence>
<evidence type="ECO:0000256" key="1">
    <source>
        <dbReference type="ARBA" id="ARBA00000085"/>
    </source>
</evidence>
<dbReference type="InterPro" id="IPR001610">
    <property type="entry name" value="PAC"/>
</dbReference>